<dbReference type="InterPro" id="IPR007267">
    <property type="entry name" value="GtrA_DPMS_TM"/>
</dbReference>
<evidence type="ECO:0000259" key="7">
    <source>
        <dbReference type="Pfam" id="PF04138"/>
    </source>
</evidence>
<dbReference type="EMBL" id="JBHSHC010000153">
    <property type="protein sequence ID" value="MFC4769957.1"/>
    <property type="molecule type" value="Genomic_DNA"/>
</dbReference>
<evidence type="ECO:0000256" key="3">
    <source>
        <dbReference type="ARBA" id="ARBA00022692"/>
    </source>
</evidence>
<proteinExistence type="inferred from homology"/>
<evidence type="ECO:0000256" key="1">
    <source>
        <dbReference type="ARBA" id="ARBA00004141"/>
    </source>
</evidence>
<sequence>MNNSFIRFLLVGVLNTLVGLSSIYVFLNVFELNYWWSTFLGNGVGAVCSYFLNRSFTFRSDVSVRASFWKFILVILVCYAFSYWLGLHVSSVFLSIFDRADTKIVENLAVLISTGVYTVSNYFGHRLFTFRQKVNEAVVE</sequence>
<evidence type="ECO:0000256" key="5">
    <source>
        <dbReference type="ARBA" id="ARBA00023136"/>
    </source>
</evidence>
<keyword evidence="4 6" id="KW-1133">Transmembrane helix</keyword>
<dbReference type="PANTHER" id="PTHR38459">
    <property type="entry name" value="PROPHAGE BACTOPRENOL-LINKED GLUCOSE TRANSLOCASE HOMOLOG"/>
    <property type="match status" value="1"/>
</dbReference>
<accession>A0ABV9Q8W5</accession>
<dbReference type="RefSeq" id="WP_380029077.1">
    <property type="nucleotide sequence ID" value="NZ_JBHSHC010000153.1"/>
</dbReference>
<gene>
    <name evidence="8" type="ORF">ACFO8Q_21975</name>
</gene>
<evidence type="ECO:0000256" key="4">
    <source>
        <dbReference type="ARBA" id="ARBA00022989"/>
    </source>
</evidence>
<feature type="domain" description="GtrA/DPMS transmembrane" evidence="7">
    <location>
        <begin position="7"/>
        <end position="130"/>
    </location>
</feature>
<reference evidence="9" key="1">
    <citation type="journal article" date="2019" name="Int. J. Syst. Evol. Microbiol.">
        <title>The Global Catalogue of Microorganisms (GCM) 10K type strain sequencing project: providing services to taxonomists for standard genome sequencing and annotation.</title>
        <authorList>
            <consortium name="The Broad Institute Genomics Platform"/>
            <consortium name="The Broad Institute Genome Sequencing Center for Infectious Disease"/>
            <person name="Wu L."/>
            <person name="Ma J."/>
        </authorList>
    </citation>
    <scope>NUCLEOTIDE SEQUENCE [LARGE SCALE GENOMIC DNA]</scope>
    <source>
        <strain evidence="9">WYCCWR 12678</strain>
    </source>
</reference>
<evidence type="ECO:0000313" key="8">
    <source>
        <dbReference type="EMBL" id="MFC4769957.1"/>
    </source>
</evidence>
<comment type="caution">
    <text evidence="8">The sequence shown here is derived from an EMBL/GenBank/DDBJ whole genome shotgun (WGS) entry which is preliminary data.</text>
</comment>
<evidence type="ECO:0000313" key="9">
    <source>
        <dbReference type="Proteomes" id="UP001596002"/>
    </source>
</evidence>
<feature type="transmembrane region" description="Helical" evidence="6">
    <location>
        <begin position="7"/>
        <end position="27"/>
    </location>
</feature>
<evidence type="ECO:0000256" key="6">
    <source>
        <dbReference type="SAM" id="Phobius"/>
    </source>
</evidence>
<protein>
    <submittedName>
        <fullName evidence="8">GtrA family protein</fullName>
    </submittedName>
</protein>
<dbReference type="InterPro" id="IPR051401">
    <property type="entry name" value="GtrA_CellWall_Glycosyl"/>
</dbReference>
<comment type="similarity">
    <text evidence="2">Belongs to the GtrA family.</text>
</comment>
<comment type="subcellular location">
    <subcellularLocation>
        <location evidence="1">Membrane</location>
        <topology evidence="1">Multi-pass membrane protein</topology>
    </subcellularLocation>
</comment>
<keyword evidence="5 6" id="KW-0472">Membrane</keyword>
<dbReference type="Proteomes" id="UP001596002">
    <property type="component" value="Unassembled WGS sequence"/>
</dbReference>
<feature type="transmembrane region" description="Helical" evidence="6">
    <location>
        <begin position="33"/>
        <end position="52"/>
    </location>
</feature>
<evidence type="ECO:0000256" key="2">
    <source>
        <dbReference type="ARBA" id="ARBA00009399"/>
    </source>
</evidence>
<keyword evidence="3 6" id="KW-0812">Transmembrane</keyword>
<name>A0ABV9Q8W5_9BACL</name>
<dbReference type="Pfam" id="PF04138">
    <property type="entry name" value="GtrA_DPMS_TM"/>
    <property type="match status" value="1"/>
</dbReference>
<organism evidence="8 9">
    <name type="scientific">Effusibacillus consociatus</name>
    <dbReference type="NCBI Taxonomy" id="1117041"/>
    <lineage>
        <taxon>Bacteria</taxon>
        <taxon>Bacillati</taxon>
        <taxon>Bacillota</taxon>
        <taxon>Bacilli</taxon>
        <taxon>Bacillales</taxon>
        <taxon>Alicyclobacillaceae</taxon>
        <taxon>Effusibacillus</taxon>
    </lineage>
</organism>
<keyword evidence="9" id="KW-1185">Reference proteome</keyword>
<feature type="transmembrane region" description="Helical" evidence="6">
    <location>
        <begin position="64"/>
        <end position="84"/>
    </location>
</feature>
<feature type="transmembrane region" description="Helical" evidence="6">
    <location>
        <begin position="104"/>
        <end position="123"/>
    </location>
</feature>
<dbReference type="PANTHER" id="PTHR38459:SF1">
    <property type="entry name" value="PROPHAGE BACTOPRENOL-LINKED GLUCOSE TRANSLOCASE HOMOLOG"/>
    <property type="match status" value="1"/>
</dbReference>